<gene>
    <name evidence="2" type="ORF">MA16_Dca017764</name>
</gene>
<accession>A0A2I0XII4</accession>
<evidence type="ECO:0000313" key="3">
    <source>
        <dbReference type="Proteomes" id="UP000233837"/>
    </source>
</evidence>
<dbReference type="EMBL" id="KZ501856">
    <property type="protein sequence ID" value="PKU87704.1"/>
    <property type="molecule type" value="Genomic_DNA"/>
</dbReference>
<dbReference type="Proteomes" id="UP000233837">
    <property type="component" value="Unassembled WGS sequence"/>
</dbReference>
<dbReference type="AlphaFoldDB" id="A0A2I0XII4"/>
<name>A0A2I0XII4_9ASPA</name>
<reference evidence="2 3" key="1">
    <citation type="journal article" date="2016" name="Sci. Rep.">
        <title>The Dendrobium catenatum Lindl. genome sequence provides insights into polysaccharide synthase, floral development and adaptive evolution.</title>
        <authorList>
            <person name="Zhang G.Q."/>
            <person name="Xu Q."/>
            <person name="Bian C."/>
            <person name="Tsai W.C."/>
            <person name="Yeh C.M."/>
            <person name="Liu K.W."/>
            <person name="Yoshida K."/>
            <person name="Zhang L.S."/>
            <person name="Chang S.B."/>
            <person name="Chen F."/>
            <person name="Shi Y."/>
            <person name="Su Y.Y."/>
            <person name="Zhang Y.Q."/>
            <person name="Chen L.J."/>
            <person name="Yin Y."/>
            <person name="Lin M."/>
            <person name="Huang H."/>
            <person name="Deng H."/>
            <person name="Wang Z.W."/>
            <person name="Zhu S.L."/>
            <person name="Zhao X."/>
            <person name="Deng C."/>
            <person name="Niu S.C."/>
            <person name="Huang J."/>
            <person name="Wang M."/>
            <person name="Liu G.H."/>
            <person name="Yang H.J."/>
            <person name="Xiao X.J."/>
            <person name="Hsiao Y.Y."/>
            <person name="Wu W.L."/>
            <person name="Chen Y.Y."/>
            <person name="Mitsuda N."/>
            <person name="Ohme-Takagi M."/>
            <person name="Luo Y.B."/>
            <person name="Van de Peer Y."/>
            <person name="Liu Z.J."/>
        </authorList>
    </citation>
    <scope>NUCLEOTIDE SEQUENCE [LARGE SCALE GENOMIC DNA]</scope>
    <source>
        <tissue evidence="2">The whole plant</tissue>
    </source>
</reference>
<keyword evidence="3" id="KW-1185">Reference proteome</keyword>
<evidence type="ECO:0000313" key="2">
    <source>
        <dbReference type="EMBL" id="PKU87704.1"/>
    </source>
</evidence>
<feature type="region of interest" description="Disordered" evidence="1">
    <location>
        <begin position="1"/>
        <end position="21"/>
    </location>
</feature>
<organism evidence="2 3">
    <name type="scientific">Dendrobium catenatum</name>
    <dbReference type="NCBI Taxonomy" id="906689"/>
    <lineage>
        <taxon>Eukaryota</taxon>
        <taxon>Viridiplantae</taxon>
        <taxon>Streptophyta</taxon>
        <taxon>Embryophyta</taxon>
        <taxon>Tracheophyta</taxon>
        <taxon>Spermatophyta</taxon>
        <taxon>Magnoliopsida</taxon>
        <taxon>Liliopsida</taxon>
        <taxon>Asparagales</taxon>
        <taxon>Orchidaceae</taxon>
        <taxon>Epidendroideae</taxon>
        <taxon>Malaxideae</taxon>
        <taxon>Dendrobiinae</taxon>
        <taxon>Dendrobium</taxon>
    </lineage>
</organism>
<proteinExistence type="predicted"/>
<protein>
    <submittedName>
        <fullName evidence="2">Uncharacterized protein</fullName>
    </submittedName>
</protein>
<sequence>MEEISSSSASSSISQGETLPQRVLSPNKLEVLQSQTEICKLPDSSICDEMVAKIQKAKETSQHTSYFVVTKKSTRGLLISSGLIWDRPGTISSDVVPDFVQKFQENFPVGIVRADLGSSRDDQSMAQVREQIVQEINYRPEKSSQADGILFG</sequence>
<feature type="compositionally biased region" description="Low complexity" evidence="1">
    <location>
        <begin position="1"/>
        <end position="14"/>
    </location>
</feature>
<reference evidence="2 3" key="2">
    <citation type="journal article" date="2017" name="Nature">
        <title>The Apostasia genome and the evolution of orchids.</title>
        <authorList>
            <person name="Zhang G.Q."/>
            <person name="Liu K.W."/>
            <person name="Li Z."/>
            <person name="Lohaus R."/>
            <person name="Hsiao Y.Y."/>
            <person name="Niu S.C."/>
            <person name="Wang J.Y."/>
            <person name="Lin Y.C."/>
            <person name="Xu Q."/>
            <person name="Chen L.J."/>
            <person name="Yoshida K."/>
            <person name="Fujiwara S."/>
            <person name="Wang Z.W."/>
            <person name="Zhang Y.Q."/>
            <person name="Mitsuda N."/>
            <person name="Wang M."/>
            <person name="Liu G.H."/>
            <person name="Pecoraro L."/>
            <person name="Huang H.X."/>
            <person name="Xiao X.J."/>
            <person name="Lin M."/>
            <person name="Wu X.Y."/>
            <person name="Wu W.L."/>
            <person name="Chen Y.Y."/>
            <person name="Chang S.B."/>
            <person name="Sakamoto S."/>
            <person name="Ohme-Takagi M."/>
            <person name="Yagi M."/>
            <person name="Zeng S.J."/>
            <person name="Shen C.Y."/>
            <person name="Yeh C.M."/>
            <person name="Luo Y.B."/>
            <person name="Tsai W.C."/>
            <person name="Van de Peer Y."/>
            <person name="Liu Z.J."/>
        </authorList>
    </citation>
    <scope>NUCLEOTIDE SEQUENCE [LARGE SCALE GENOMIC DNA]</scope>
    <source>
        <tissue evidence="2">The whole plant</tissue>
    </source>
</reference>
<evidence type="ECO:0000256" key="1">
    <source>
        <dbReference type="SAM" id="MobiDB-lite"/>
    </source>
</evidence>